<dbReference type="AlphaFoldDB" id="A0A0G3H7R8"/>
<name>A0A0G3H7R8_9CORY</name>
<dbReference type="STRING" id="571915.CMUST_14345"/>
<protein>
    <submittedName>
        <fullName evidence="1">Asp23 family</fullName>
    </submittedName>
</protein>
<dbReference type="EMBL" id="CP011542">
    <property type="protein sequence ID" value="AKK07162.1"/>
    <property type="molecule type" value="Genomic_DNA"/>
</dbReference>
<dbReference type="Proteomes" id="UP000035199">
    <property type="component" value="Chromosome"/>
</dbReference>
<reference evidence="2" key="2">
    <citation type="submission" date="2015-05" db="EMBL/GenBank/DDBJ databases">
        <title>Complete genome sequence of Corynebacterium mustelae DSM 45274, isolated from various tissues of a male ferret with lethal sepsis.</title>
        <authorList>
            <person name="Ruckert C."/>
            <person name="Albersmeier A."/>
            <person name="Winkler A."/>
            <person name="Tauch A."/>
        </authorList>
    </citation>
    <scope>NUCLEOTIDE SEQUENCE [LARGE SCALE GENOMIC DNA]</scope>
    <source>
        <strain evidence="2">DSM 45274</strain>
    </source>
</reference>
<gene>
    <name evidence="1" type="ORF">CMUST_14345</name>
</gene>
<keyword evidence="2" id="KW-1185">Reference proteome</keyword>
<organism evidence="1 2">
    <name type="scientific">Corynebacterium mustelae</name>
    <dbReference type="NCBI Taxonomy" id="571915"/>
    <lineage>
        <taxon>Bacteria</taxon>
        <taxon>Bacillati</taxon>
        <taxon>Actinomycetota</taxon>
        <taxon>Actinomycetes</taxon>
        <taxon>Mycobacteriales</taxon>
        <taxon>Corynebacteriaceae</taxon>
        <taxon>Corynebacterium</taxon>
    </lineage>
</organism>
<sequence>MTISDEIAENMKGTAPQRGTTTIPARVVARIAEQAASEVRFVGSAAGGVMGVGARRDFSSRPTVECDLYGNMAVLRMDIGMVFPLPLHSSVQELRERMRTRVENLTGLEVGRIDIEISWLDPSSTIRGALR</sequence>
<evidence type="ECO:0000313" key="2">
    <source>
        <dbReference type="Proteomes" id="UP000035199"/>
    </source>
</evidence>
<accession>A0A0G3H7R8</accession>
<dbReference type="PATRIC" id="fig|571915.4.peg.3081"/>
<dbReference type="KEGG" id="cmv:CMUST_14345"/>
<evidence type="ECO:0000313" key="1">
    <source>
        <dbReference type="EMBL" id="AKK07162.1"/>
    </source>
</evidence>
<reference evidence="1 2" key="1">
    <citation type="journal article" date="2015" name="Genome Announc.">
        <title>Complete Genome Sequence of the Type Strain Corynebacterium mustelae DSM 45274, Isolated from Various Tissues of a Male Ferret with Lethal Sepsis.</title>
        <authorList>
            <person name="Ruckert C."/>
            <person name="Eimer J."/>
            <person name="Winkler A."/>
            <person name="Tauch A."/>
        </authorList>
    </citation>
    <scope>NUCLEOTIDE SEQUENCE [LARGE SCALE GENOMIC DNA]</scope>
    <source>
        <strain evidence="1 2">DSM 45274</strain>
    </source>
</reference>
<proteinExistence type="predicted"/>